<accession>A0AC62AEI8</accession>
<reference evidence="1" key="1">
    <citation type="journal article" date="2025" name="bioRxiv">
        <title>Mettl15-Mettl17 modulates the transition from early to late pre-mitoribosome.</title>
        <authorList>
            <person name="Zgadzay Y."/>
            <person name="Mirabello C."/>
            <person name="Wanes G."/>
            <person name="Panek T."/>
            <person name="Chauhan P."/>
            <person name="Nystedt B."/>
            <person name="Zikova A."/>
            <person name="Whitford P.C."/>
            <person name="Gahura O."/>
            <person name="Amunts A."/>
        </authorList>
    </citation>
    <scope>STRUCTURE BY ELECTRON MICROSCOPY (3.30 ANGSTROMS)</scope>
</reference>
<dbReference type="PDB" id="9HNY">
    <property type="method" value="EM"/>
    <property type="resolution" value="3.30 A"/>
    <property type="chains" value="CC=1-74"/>
</dbReference>
<organism evidence="1">
    <name type="scientific">Trypanosoma brucei</name>
    <dbReference type="NCBI Taxonomy" id="5691"/>
    <lineage>
        <taxon>Eukaryota</taxon>
        <taxon>Discoba</taxon>
        <taxon>Euglenozoa</taxon>
        <taxon>Kinetoplastea</taxon>
        <taxon>Metakinetoplastina</taxon>
        <taxon>Trypanosomatida</taxon>
        <taxon>Trypanosomatidae</taxon>
        <taxon>Trypanosoma</taxon>
    </lineage>
</organism>
<protein>
    <submittedName>
        <fullName evidence="1">uS3m</fullName>
    </submittedName>
</protein>
<sequence length="74" mass="9061">MFLIHFVHYKTILQKYTFKFKHIFLSIDKYNSLFFNISGILIWLNIIHINIILIKYSFFILINNFEYLIILIST</sequence>
<evidence type="ECO:0000313" key="1">
    <source>
        <dbReference type="PDB" id="9HNY"/>
    </source>
</evidence>
<name>A0AC62AEI8_9TRYP</name>
<keyword evidence="1" id="KW-0002">3D-structure</keyword>
<proteinExistence type="evidence at protein level"/>